<dbReference type="SUPFAM" id="SSF109604">
    <property type="entry name" value="HD-domain/PDEase-like"/>
    <property type="match status" value="1"/>
</dbReference>
<evidence type="ECO:0000259" key="7">
    <source>
        <dbReference type="PROSITE" id="PS51831"/>
    </source>
</evidence>
<dbReference type="InterPro" id="IPR006674">
    <property type="entry name" value="HD_domain"/>
</dbReference>
<sequence length="199" mass="22923">MKTYDMKAFQKKLKREMDEGRYQHTLGVMYTAAALAMRYEYDIQKAQIAGLLHDCAKCIPNGKKLKLCEKYQIPVTEVENRNPFLLHAKLGSFLASHEYDVQDEEILSAILYHTTGKPDMSLLDKIVYIADYIEPRRNKAPNLTEVRKLAFLDLDAALYKILSDTLSYLDEGTGEVDEMTIKAYEYYKAHQNQADILPE</sequence>
<dbReference type="SMART" id="SM00471">
    <property type="entry name" value="HDc"/>
    <property type="match status" value="1"/>
</dbReference>
<protein>
    <recommendedName>
        <fullName evidence="1">bis(5'-nucleosyl)-tetraphosphatase (symmetrical)</fullName>
        <ecNumber evidence="1">3.6.1.41</ecNumber>
    </recommendedName>
</protein>
<evidence type="ECO:0000256" key="4">
    <source>
        <dbReference type="ARBA" id="ARBA00022801"/>
    </source>
</evidence>
<name>A0A923LBZ2_9FIRM</name>
<accession>A0A923LBZ2</accession>
<dbReference type="AlphaFoldDB" id="A0A923LBZ2"/>
<dbReference type="PANTHER" id="PTHR35795">
    <property type="entry name" value="SLR1885 PROTEIN"/>
    <property type="match status" value="1"/>
</dbReference>
<evidence type="ECO:0000256" key="3">
    <source>
        <dbReference type="ARBA" id="ARBA00022741"/>
    </source>
</evidence>
<dbReference type="GO" id="GO:0000166">
    <property type="term" value="F:nucleotide binding"/>
    <property type="evidence" value="ECO:0007669"/>
    <property type="project" value="UniProtKB-KW"/>
</dbReference>
<dbReference type="CDD" id="cd00077">
    <property type="entry name" value="HDc"/>
    <property type="match status" value="1"/>
</dbReference>
<dbReference type="Pfam" id="PF01966">
    <property type="entry name" value="HD"/>
    <property type="match status" value="1"/>
</dbReference>
<evidence type="ECO:0000313" key="9">
    <source>
        <dbReference type="Proteomes" id="UP000649345"/>
    </source>
</evidence>
<evidence type="ECO:0000256" key="5">
    <source>
        <dbReference type="ARBA" id="ARBA00023004"/>
    </source>
</evidence>
<keyword evidence="2" id="KW-0479">Metal-binding</keyword>
<comment type="catalytic activity">
    <reaction evidence="6">
        <text>P(1),P(4)-bis(5'-adenosyl) tetraphosphate + H2O = 2 ADP + 2 H(+)</text>
        <dbReference type="Rhea" id="RHEA:24252"/>
        <dbReference type="ChEBI" id="CHEBI:15377"/>
        <dbReference type="ChEBI" id="CHEBI:15378"/>
        <dbReference type="ChEBI" id="CHEBI:58141"/>
        <dbReference type="ChEBI" id="CHEBI:456216"/>
        <dbReference type="EC" id="3.6.1.41"/>
    </reaction>
</comment>
<evidence type="ECO:0000313" key="8">
    <source>
        <dbReference type="EMBL" id="MBC5659811.1"/>
    </source>
</evidence>
<evidence type="ECO:0000256" key="2">
    <source>
        <dbReference type="ARBA" id="ARBA00022723"/>
    </source>
</evidence>
<comment type="caution">
    <text evidence="8">The sequence shown here is derived from an EMBL/GenBank/DDBJ whole genome shotgun (WGS) entry which is preliminary data.</text>
</comment>
<dbReference type="GO" id="GO:0008803">
    <property type="term" value="F:bis(5'-nucleosyl)-tetraphosphatase (symmetrical) activity"/>
    <property type="evidence" value="ECO:0007669"/>
    <property type="project" value="UniProtKB-EC"/>
</dbReference>
<keyword evidence="5" id="KW-0408">Iron</keyword>
<evidence type="ECO:0000256" key="1">
    <source>
        <dbReference type="ARBA" id="ARBA00012506"/>
    </source>
</evidence>
<dbReference type="PANTHER" id="PTHR35795:SF1">
    <property type="entry name" value="BIS(5'-NUCLEOSYL)-TETRAPHOSPHATASE, SYMMETRICAL"/>
    <property type="match status" value="1"/>
</dbReference>
<dbReference type="EC" id="3.6.1.41" evidence="1"/>
<evidence type="ECO:0000256" key="6">
    <source>
        <dbReference type="ARBA" id="ARBA00049417"/>
    </source>
</evidence>
<feature type="domain" description="HD" evidence="7">
    <location>
        <begin position="21"/>
        <end position="136"/>
    </location>
</feature>
<dbReference type="Gene3D" id="1.10.3210.10">
    <property type="entry name" value="Hypothetical protein af1432"/>
    <property type="match status" value="1"/>
</dbReference>
<dbReference type="EMBL" id="JACOOR010000004">
    <property type="protein sequence ID" value="MBC5659811.1"/>
    <property type="molecule type" value="Genomic_DNA"/>
</dbReference>
<dbReference type="Proteomes" id="UP000649345">
    <property type="component" value="Unassembled WGS sequence"/>
</dbReference>
<reference evidence="8" key="1">
    <citation type="submission" date="2020-08" db="EMBL/GenBank/DDBJ databases">
        <title>Genome public.</title>
        <authorList>
            <person name="Liu C."/>
            <person name="Sun Q."/>
        </authorList>
    </citation>
    <scope>NUCLEOTIDE SEQUENCE</scope>
    <source>
        <strain evidence="8">NSJ-68</strain>
    </source>
</reference>
<dbReference type="RefSeq" id="WP_186872111.1">
    <property type="nucleotide sequence ID" value="NZ_JACOOR010000004.1"/>
</dbReference>
<dbReference type="PROSITE" id="PS51831">
    <property type="entry name" value="HD"/>
    <property type="match status" value="1"/>
</dbReference>
<dbReference type="InterPro" id="IPR005249">
    <property type="entry name" value="YqeK"/>
</dbReference>
<dbReference type="NCBIfam" id="TIGR00488">
    <property type="entry name" value="bis(5'-nucleosyl)-tetraphosphatase (symmetrical) YqeK"/>
    <property type="match status" value="1"/>
</dbReference>
<dbReference type="InterPro" id="IPR003607">
    <property type="entry name" value="HD/PDEase_dom"/>
</dbReference>
<dbReference type="GO" id="GO:0046872">
    <property type="term" value="F:metal ion binding"/>
    <property type="evidence" value="ECO:0007669"/>
    <property type="project" value="UniProtKB-KW"/>
</dbReference>
<keyword evidence="9" id="KW-1185">Reference proteome</keyword>
<organism evidence="8 9">
    <name type="scientific">Anaerosacchariphilus hominis</name>
    <dbReference type="NCBI Taxonomy" id="2763017"/>
    <lineage>
        <taxon>Bacteria</taxon>
        <taxon>Bacillati</taxon>
        <taxon>Bacillota</taxon>
        <taxon>Clostridia</taxon>
        <taxon>Lachnospirales</taxon>
        <taxon>Lachnospiraceae</taxon>
        <taxon>Anaerosacchariphilus</taxon>
    </lineage>
</organism>
<gene>
    <name evidence="8" type="primary">yqeK</name>
    <name evidence="8" type="ORF">H8S44_08515</name>
</gene>
<keyword evidence="4 8" id="KW-0378">Hydrolase</keyword>
<keyword evidence="3" id="KW-0547">Nucleotide-binding</keyword>
<proteinExistence type="predicted"/>
<dbReference type="InterPro" id="IPR051094">
    <property type="entry name" value="Diverse_Catalytic_Enzymes"/>
</dbReference>